<dbReference type="EMBL" id="JADCSA010000015">
    <property type="protein sequence ID" value="MBE7325761.1"/>
    <property type="molecule type" value="Genomic_DNA"/>
</dbReference>
<dbReference type="InterPro" id="IPR051329">
    <property type="entry name" value="NIR_SIR_4Fe-4S"/>
</dbReference>
<dbReference type="SUPFAM" id="SSF56014">
    <property type="entry name" value="Nitrite and sulphite reductase 4Fe-4S domain-like"/>
    <property type="match status" value="1"/>
</dbReference>
<evidence type="ECO:0000256" key="4">
    <source>
        <dbReference type="ARBA" id="ARBA00023002"/>
    </source>
</evidence>
<evidence type="ECO:0000256" key="1">
    <source>
        <dbReference type="ARBA" id="ARBA00022485"/>
    </source>
</evidence>
<evidence type="ECO:0000256" key="6">
    <source>
        <dbReference type="ARBA" id="ARBA00023014"/>
    </source>
</evidence>
<gene>
    <name evidence="9" type="ORF">IEQ44_14000</name>
</gene>
<evidence type="ECO:0000256" key="7">
    <source>
        <dbReference type="SAM" id="MobiDB-lite"/>
    </source>
</evidence>
<reference evidence="9 10" key="1">
    <citation type="submission" date="2020-10" db="EMBL/GenBank/DDBJ databases">
        <title>Nocardioides sp. isolated from sludge.</title>
        <authorList>
            <person name="Zhang X."/>
        </authorList>
    </citation>
    <scope>NUCLEOTIDE SEQUENCE [LARGE SCALE GENOMIC DNA]</scope>
    <source>
        <strain evidence="9 10">Y6</strain>
    </source>
</reference>
<proteinExistence type="predicted"/>
<evidence type="ECO:0000256" key="2">
    <source>
        <dbReference type="ARBA" id="ARBA00022617"/>
    </source>
</evidence>
<keyword evidence="3" id="KW-0479">Metal-binding</keyword>
<evidence type="ECO:0000313" key="10">
    <source>
        <dbReference type="Proteomes" id="UP000756387"/>
    </source>
</evidence>
<feature type="domain" description="Nitrite/Sulfite reductase ferredoxin-like" evidence="8">
    <location>
        <begin position="24"/>
        <end position="72"/>
    </location>
</feature>
<dbReference type="Pfam" id="PF03460">
    <property type="entry name" value="NIR_SIR_ferr"/>
    <property type="match status" value="1"/>
</dbReference>
<keyword evidence="4" id="KW-0560">Oxidoreductase</keyword>
<keyword evidence="6" id="KW-0411">Iron-sulfur</keyword>
<dbReference type="PANTHER" id="PTHR32439">
    <property type="entry name" value="FERREDOXIN--NITRITE REDUCTASE, CHLOROPLASTIC"/>
    <property type="match status" value="1"/>
</dbReference>
<dbReference type="InterPro" id="IPR005117">
    <property type="entry name" value="NiRdtase/SiRdtase_haem-b_fer"/>
</dbReference>
<accession>A0ABR9RW14</accession>
<evidence type="ECO:0000259" key="8">
    <source>
        <dbReference type="Pfam" id="PF03460"/>
    </source>
</evidence>
<keyword evidence="1" id="KW-0004">4Fe-4S</keyword>
<dbReference type="Gene3D" id="3.90.480.20">
    <property type="match status" value="1"/>
</dbReference>
<keyword evidence="5" id="KW-0408">Iron</keyword>
<comment type="caution">
    <text evidence="9">The sequence shown here is derived from an EMBL/GenBank/DDBJ whole genome shotgun (WGS) entry which is preliminary data.</text>
</comment>
<dbReference type="InterPro" id="IPR036136">
    <property type="entry name" value="Nit/Sulf_reduc_fer-like_dom_sf"/>
</dbReference>
<evidence type="ECO:0000256" key="3">
    <source>
        <dbReference type="ARBA" id="ARBA00022723"/>
    </source>
</evidence>
<name>A0ABR9RW14_9ACTN</name>
<dbReference type="Proteomes" id="UP000756387">
    <property type="component" value="Unassembled WGS sequence"/>
</dbReference>
<keyword evidence="10" id="KW-1185">Reference proteome</keyword>
<keyword evidence="2" id="KW-0349">Heme</keyword>
<evidence type="ECO:0000313" key="9">
    <source>
        <dbReference type="EMBL" id="MBE7325761.1"/>
    </source>
</evidence>
<dbReference type="PANTHER" id="PTHR32439:SF9">
    <property type="entry name" value="BLR3264 PROTEIN"/>
    <property type="match status" value="1"/>
</dbReference>
<dbReference type="SUPFAM" id="SSF55124">
    <property type="entry name" value="Nitrite/Sulfite reductase N-terminal domain-like"/>
    <property type="match status" value="1"/>
</dbReference>
<evidence type="ECO:0000256" key="5">
    <source>
        <dbReference type="ARBA" id="ARBA00023004"/>
    </source>
</evidence>
<feature type="region of interest" description="Disordered" evidence="7">
    <location>
        <begin position="222"/>
        <end position="247"/>
    </location>
</feature>
<organism evidence="9 10">
    <name type="scientific">Nocardioides malaquae</name>
    <dbReference type="NCBI Taxonomy" id="2773426"/>
    <lineage>
        <taxon>Bacteria</taxon>
        <taxon>Bacillati</taxon>
        <taxon>Actinomycetota</taxon>
        <taxon>Actinomycetes</taxon>
        <taxon>Propionibacteriales</taxon>
        <taxon>Nocardioidaceae</taxon>
        <taxon>Nocardioides</taxon>
    </lineage>
</organism>
<protein>
    <submittedName>
        <fullName evidence="9">Nitrite reductase</fullName>
    </submittedName>
</protein>
<sequence>METLVNRSRPDRCPGALRPWPADDGLLVRLRLPGGHVAATQLLALLDVAERHGDGRVHVTTRTNLQVRGLPAAPGTQHLPEAVLADVEATGLLPSRTHDLARNIMASPQTGLAGGRADLRPLVRALDAALLAAPALGNLPGRFLFVLDDGRGDLLDRTCDLGFVALSPEDAQLRIGAAWGPVVPLRGAEERLVSLALHFLGVRGDGPGAPWHVDELPKPLMDPASPAAELPVSSPPLPYGPVPGGEHVPVPEGGLDRPAVERLCAAAPALVVTPWRGVLVPEEIS</sequence>
<dbReference type="InterPro" id="IPR045854">
    <property type="entry name" value="NO2/SO3_Rdtase_4Fe4S_sf"/>
</dbReference>